<evidence type="ECO:0000259" key="1">
    <source>
        <dbReference type="Pfam" id="PF13614"/>
    </source>
</evidence>
<feature type="domain" description="AAA" evidence="1">
    <location>
        <begin position="1"/>
        <end position="168"/>
    </location>
</feature>
<dbReference type="AlphaFoldDB" id="A0A0V8E0D3"/>
<dbReference type="EMBL" id="LKLU01000113">
    <property type="protein sequence ID" value="KSU19293.1"/>
    <property type="molecule type" value="Genomic_DNA"/>
</dbReference>
<dbReference type="PANTHER" id="PTHR13696">
    <property type="entry name" value="P-LOOP CONTAINING NUCLEOSIDE TRIPHOSPHATE HYDROLASE"/>
    <property type="match status" value="1"/>
</dbReference>
<dbReference type="CDD" id="cd02042">
    <property type="entry name" value="ParAB_family"/>
    <property type="match status" value="1"/>
</dbReference>
<sequence length="260" mass="30285">MKVITVHINKGGTGKSTISYNFACWLAEEQKKKVLLIDGDHSCNLSFSFPNANASTVIDVFNDKEVDFYKISDRLDLLRGSRDLRDDYLDLKSKQNNCMIMFMWIADNLERLEKYDYILIDTHNEPSLVTNNFLAVSDMVLGVSEPSRNGFRAWLDLEETIDELKSQLINVVTRESYVNTEAYLIGNRLEHNTNSSKYFLDIIEKEPKYLGMIQKKELLARSLLENENIFSKDIKTKREHRAFYENTEKVFKNILNKIEE</sequence>
<proteinExistence type="predicted"/>
<organism evidence="2 3">
    <name type="scientific">Lactococcus lactis subsp. lactis</name>
    <name type="common">Streptococcus lactis</name>
    <dbReference type="NCBI Taxonomy" id="1360"/>
    <lineage>
        <taxon>Bacteria</taxon>
        <taxon>Bacillati</taxon>
        <taxon>Bacillota</taxon>
        <taxon>Bacilli</taxon>
        <taxon>Lactobacillales</taxon>
        <taxon>Streptococcaceae</taxon>
        <taxon>Lactococcus</taxon>
    </lineage>
</organism>
<name>A0A0V8E0D3_LACLL</name>
<protein>
    <submittedName>
        <fullName evidence="2">ParA</fullName>
    </submittedName>
</protein>
<dbReference type="InterPro" id="IPR050678">
    <property type="entry name" value="DNA_Partitioning_ATPase"/>
</dbReference>
<dbReference type="SUPFAM" id="SSF52540">
    <property type="entry name" value="P-loop containing nucleoside triphosphate hydrolases"/>
    <property type="match status" value="1"/>
</dbReference>
<evidence type="ECO:0000313" key="2">
    <source>
        <dbReference type="EMBL" id="KSU19293.1"/>
    </source>
</evidence>
<dbReference type="RefSeq" id="WP_058212091.1">
    <property type="nucleotide sequence ID" value="NZ_LKLU01000113.1"/>
</dbReference>
<dbReference type="PATRIC" id="fig|1360.114.peg.2079"/>
<dbReference type="Proteomes" id="UP000053719">
    <property type="component" value="Unassembled WGS sequence"/>
</dbReference>
<dbReference type="InterPro" id="IPR025669">
    <property type="entry name" value="AAA_dom"/>
</dbReference>
<reference evidence="3" key="1">
    <citation type="submission" date="2015-10" db="EMBL/GenBank/DDBJ databases">
        <title>Draft Genome Sequences of 11 Lactococcus lactis subspecies cremoris strains.</title>
        <authorList>
            <person name="Wels M."/>
            <person name="Backus L."/>
            <person name="Boekhorst J."/>
            <person name="Dijkstra A."/>
            <person name="Beerthuizen M."/>
            <person name="Kelly W."/>
            <person name="Siezen R."/>
            <person name="Bachmann H."/>
            <person name="Van Hijum S."/>
        </authorList>
    </citation>
    <scope>NUCLEOTIDE SEQUENCE [LARGE SCALE GENOMIC DNA]</scope>
    <source>
        <strain evidence="3">M20</strain>
    </source>
</reference>
<gene>
    <name evidence="2" type="ORF">M20_2097</name>
</gene>
<dbReference type="Pfam" id="PF13614">
    <property type="entry name" value="AAA_31"/>
    <property type="match status" value="1"/>
</dbReference>
<dbReference type="Gene3D" id="3.40.50.300">
    <property type="entry name" value="P-loop containing nucleotide triphosphate hydrolases"/>
    <property type="match status" value="1"/>
</dbReference>
<accession>A0A0V8E0D3</accession>
<dbReference type="PANTHER" id="PTHR13696:SF99">
    <property type="entry name" value="COBYRINIC ACID AC-DIAMIDE SYNTHASE"/>
    <property type="match status" value="1"/>
</dbReference>
<comment type="caution">
    <text evidence="2">The sequence shown here is derived from an EMBL/GenBank/DDBJ whole genome shotgun (WGS) entry which is preliminary data.</text>
</comment>
<evidence type="ECO:0000313" key="3">
    <source>
        <dbReference type="Proteomes" id="UP000053719"/>
    </source>
</evidence>
<dbReference type="InterPro" id="IPR027417">
    <property type="entry name" value="P-loop_NTPase"/>
</dbReference>